<reference evidence="2 3" key="1">
    <citation type="submission" date="2017-12" db="EMBL/GenBank/DDBJ databases">
        <title>Phylogenetic diversity of female urinary microbiome.</title>
        <authorList>
            <person name="Thomas-White K."/>
            <person name="Wolfe A.J."/>
        </authorList>
    </citation>
    <scope>NUCLEOTIDE SEQUENCE [LARGE SCALE GENOMIC DNA]</scope>
    <source>
        <strain evidence="2 3">UMB0250</strain>
    </source>
</reference>
<dbReference type="SUPFAM" id="SSF51556">
    <property type="entry name" value="Metallo-dependent hydrolases"/>
    <property type="match status" value="1"/>
</dbReference>
<dbReference type="Proteomes" id="UP000234545">
    <property type="component" value="Unassembled WGS sequence"/>
</dbReference>
<proteinExistence type="predicted"/>
<sequence>MIFQGSLLWSATSGSPASWTTGSWKIDASGITMIDEAGTTGSDFTGFAVPGFVDSHAHIGVGSDGPVGLEEQEVQACAQRNTGVLALRDCGAPVDNRWLDSRDDLPKLIRAGRHIARPKRYIRGMPIDCENLADLPDLVAEQAKRGDGWVKLVGDWIDRSNGADSDLDPLWPTEVLIDAVAAAHENGAKVAVHSFAHATIDSLLEAGVDDIEHATGMDADQADEAARRGVLVTPTLLQVELFKDFADQAGAKYPVYAATMSRMYDERREHFAMLREFGVTLVMGTDSGGYQEHGTIDKEFELWLDRGVSRLELIDVATWKSRIALNFEQLNPGASADLLIYREDPRTSGALDQPDQVVINGQLVYSRS</sequence>
<evidence type="ECO:0000259" key="1">
    <source>
        <dbReference type="Pfam" id="PF01979"/>
    </source>
</evidence>
<dbReference type="InterPro" id="IPR006680">
    <property type="entry name" value="Amidohydro-rel"/>
</dbReference>
<dbReference type="PANTHER" id="PTHR43135">
    <property type="entry name" value="ALPHA-D-RIBOSE 1-METHYLPHOSPHONATE 5-TRIPHOSPHATE DIPHOSPHATASE"/>
    <property type="match status" value="1"/>
</dbReference>
<dbReference type="OrthoDB" id="3189065at2"/>
<evidence type="ECO:0000313" key="2">
    <source>
        <dbReference type="EMBL" id="PKY66661.1"/>
    </source>
</evidence>
<comment type="caution">
    <text evidence="2">The sequence shown here is derived from an EMBL/GenBank/DDBJ whole genome shotgun (WGS) entry which is preliminary data.</text>
</comment>
<dbReference type="InterPro" id="IPR032466">
    <property type="entry name" value="Metal_Hydrolase"/>
</dbReference>
<dbReference type="PANTHER" id="PTHR43135:SF4">
    <property type="entry name" value="AMIDOHYDROLASE-RELATED DOMAIN-CONTAINING PROTEIN"/>
    <property type="match status" value="1"/>
</dbReference>
<dbReference type="AlphaFoldDB" id="A0A2I1I6G1"/>
<accession>A0A2I1I6G1</accession>
<feature type="domain" description="Amidohydrolase-related" evidence="1">
    <location>
        <begin position="174"/>
        <end position="364"/>
    </location>
</feature>
<dbReference type="GO" id="GO:0016810">
    <property type="term" value="F:hydrolase activity, acting on carbon-nitrogen (but not peptide) bonds"/>
    <property type="evidence" value="ECO:0007669"/>
    <property type="project" value="InterPro"/>
</dbReference>
<dbReference type="Gene3D" id="3.20.20.140">
    <property type="entry name" value="Metal-dependent hydrolases"/>
    <property type="match status" value="1"/>
</dbReference>
<dbReference type="InterPro" id="IPR011059">
    <property type="entry name" value="Metal-dep_hydrolase_composite"/>
</dbReference>
<dbReference type="InterPro" id="IPR051781">
    <property type="entry name" value="Metallo-dep_Hydrolase"/>
</dbReference>
<dbReference type="Pfam" id="PF01979">
    <property type="entry name" value="Amidohydro_1"/>
    <property type="match status" value="1"/>
</dbReference>
<gene>
    <name evidence="2" type="ORF">CYJ25_03805</name>
</gene>
<keyword evidence="2" id="KW-0378">Hydrolase</keyword>
<name>A0A2I1I6G1_9ACTO</name>
<protein>
    <submittedName>
        <fullName evidence="2">Amidohydrolase</fullName>
    </submittedName>
</protein>
<dbReference type="EMBL" id="PKKJ01000002">
    <property type="protein sequence ID" value="PKY66661.1"/>
    <property type="molecule type" value="Genomic_DNA"/>
</dbReference>
<evidence type="ECO:0000313" key="3">
    <source>
        <dbReference type="Proteomes" id="UP000234545"/>
    </source>
</evidence>
<dbReference type="Gene3D" id="2.30.40.10">
    <property type="entry name" value="Urease, subunit C, domain 1"/>
    <property type="match status" value="1"/>
</dbReference>
<organism evidence="2 3">
    <name type="scientific">Schaalia turicensis</name>
    <dbReference type="NCBI Taxonomy" id="131111"/>
    <lineage>
        <taxon>Bacteria</taxon>
        <taxon>Bacillati</taxon>
        <taxon>Actinomycetota</taxon>
        <taxon>Actinomycetes</taxon>
        <taxon>Actinomycetales</taxon>
        <taxon>Actinomycetaceae</taxon>
        <taxon>Schaalia</taxon>
    </lineage>
</organism>
<dbReference type="RefSeq" id="WP_101627872.1">
    <property type="nucleotide sequence ID" value="NZ_PKKJ01000002.1"/>
</dbReference>